<dbReference type="PRINTS" id="PR00149">
    <property type="entry name" value="FUMRATELYASE"/>
</dbReference>
<dbReference type="InterPro" id="IPR018951">
    <property type="entry name" value="Fumarase_C_C"/>
</dbReference>
<feature type="domain" description="Fumarate lyase N-terminal" evidence="4">
    <location>
        <begin position="11"/>
        <end position="344"/>
    </location>
</feature>
<feature type="active site" evidence="3">
    <location>
        <position position="320"/>
    </location>
</feature>
<comment type="miscellaneous">
    <text evidence="3">There are 2 substrate-binding sites: the catalytic A site, and the non-catalytic B site that may play a role in the transfer of substrate or product between the active site and the solvent. Alternatively, the B site may bind allosteric effectors.</text>
</comment>
<keyword evidence="3" id="KW-0816">Tricarboxylic acid cycle</keyword>
<proteinExistence type="inferred from homology"/>
<evidence type="ECO:0000256" key="2">
    <source>
        <dbReference type="ARBA" id="ARBA00023239"/>
    </source>
</evidence>
<dbReference type="InterPro" id="IPR020557">
    <property type="entry name" value="Fumarate_lyase_CS"/>
</dbReference>
<accession>A0A6N9NFP9</accession>
<name>A0A6N9NFP9_9FLAO</name>
<dbReference type="HAMAP" id="MF_00743">
    <property type="entry name" value="FumaraseC"/>
    <property type="match status" value="1"/>
</dbReference>
<comment type="catalytic activity">
    <reaction evidence="3">
        <text>(S)-malate = fumarate + H2O</text>
        <dbReference type="Rhea" id="RHEA:12460"/>
        <dbReference type="ChEBI" id="CHEBI:15377"/>
        <dbReference type="ChEBI" id="CHEBI:15589"/>
        <dbReference type="ChEBI" id="CHEBI:29806"/>
        <dbReference type="EC" id="4.2.1.2"/>
    </reaction>
</comment>
<feature type="active site" description="Proton donor/acceptor" evidence="3">
    <location>
        <position position="190"/>
    </location>
</feature>
<feature type="binding site" evidence="3">
    <location>
        <begin position="141"/>
        <end position="143"/>
    </location>
    <ligand>
        <name>substrate</name>
    </ligand>
</feature>
<dbReference type="FunFam" id="1.10.40.30:FF:000002">
    <property type="entry name" value="Fumarate hydratase class II"/>
    <property type="match status" value="1"/>
</dbReference>
<comment type="caution">
    <text evidence="6">The sequence shown here is derived from an EMBL/GenBank/DDBJ whole genome shotgun (WGS) entry which is preliminary data.</text>
</comment>
<dbReference type="GO" id="GO:0006099">
    <property type="term" value="P:tricarboxylic acid cycle"/>
    <property type="evidence" value="ECO:0007669"/>
    <property type="project" value="UniProtKB-UniRule"/>
</dbReference>
<dbReference type="FunFam" id="1.20.200.10:FF:000001">
    <property type="entry name" value="Fumarate hydratase, mitochondrial"/>
    <property type="match status" value="1"/>
</dbReference>
<feature type="binding site" description="in site B" evidence="3">
    <location>
        <begin position="131"/>
        <end position="134"/>
    </location>
    <ligand>
        <name>substrate</name>
    </ligand>
</feature>
<dbReference type="EMBL" id="WWNE01000003">
    <property type="protein sequence ID" value="NBG64693.1"/>
    <property type="molecule type" value="Genomic_DNA"/>
</dbReference>
<dbReference type="InterPro" id="IPR000362">
    <property type="entry name" value="Fumarate_lyase_fam"/>
</dbReference>
<sequence>MDYRIEKDTMGEVKVPADKYWGAQTERSRNNFKIGDSKQTMPIEIVRGFAYLKKAAAHTNCELGVLNTEKRDLISKVCDEILEGKLDDQFPLVVWQTGSGTQSNMNTNEVIANRAHVIAGNKLGEGKTMIHPNDDVNKSQSSNDTFPTGMHIASYKMVVETTIPGVEQLRNTLDRISKDFMDVVKIGRTHLMDATPLTVGQEFSGFVSQLDHGLKALKNTLPHLAELALGGTAVGTGINTPKGYAELVAKKIAEFSGLPFISAENKFEALAAHDALVETHGALKQLAVSLMKIANDVRLLASGPRCGIGEINIPANEPGSSIMPGKVNPTQCEALTMVCAQVVGNDVAVTTGGMNGHFQLNVFKPMMAKNLLESARLIGDACVSFDVNCAVGIEPNYANIKKNLNNSLMLVTALNTHIGYDKASKIAKTAHENGTTLKEEAINLGYLTADQFDQWVKPEDMIGSLS</sequence>
<comment type="pathway">
    <text evidence="3">Carbohydrate metabolism; tricarboxylic acid cycle; (S)-malate from fumarate: step 1/1.</text>
</comment>
<dbReference type="FunFam" id="1.10.275.10:FF:000001">
    <property type="entry name" value="Fumarate hydratase, mitochondrial"/>
    <property type="match status" value="1"/>
</dbReference>
<comment type="similarity">
    <text evidence="1 3">Belongs to the class-II fumarase/aspartase family. Fumarase subfamily.</text>
</comment>
<feature type="binding site" evidence="3">
    <location>
        <position position="189"/>
    </location>
    <ligand>
        <name>substrate</name>
    </ligand>
</feature>
<keyword evidence="7" id="KW-1185">Reference proteome</keyword>
<dbReference type="GO" id="GO:0005737">
    <property type="term" value="C:cytoplasm"/>
    <property type="evidence" value="ECO:0007669"/>
    <property type="project" value="UniProtKB-SubCell"/>
</dbReference>
<dbReference type="GO" id="GO:0004333">
    <property type="term" value="F:fumarate hydratase activity"/>
    <property type="evidence" value="ECO:0007669"/>
    <property type="project" value="UniProtKB-UniRule"/>
</dbReference>
<dbReference type="InterPro" id="IPR008948">
    <property type="entry name" value="L-Aspartase-like"/>
</dbReference>
<dbReference type="GO" id="GO:0006108">
    <property type="term" value="P:malate metabolic process"/>
    <property type="evidence" value="ECO:0007669"/>
    <property type="project" value="TreeGrafter"/>
</dbReference>
<comment type="function">
    <text evidence="3">Involved in the TCA cycle. Catalyzes the stereospecific interconversion of fumarate to L-malate.</text>
</comment>
<dbReference type="UniPathway" id="UPA00223">
    <property type="reaction ID" value="UER01007"/>
</dbReference>
<keyword evidence="2 3" id="KW-0456">Lyase</keyword>
<evidence type="ECO:0000259" key="4">
    <source>
        <dbReference type="Pfam" id="PF00206"/>
    </source>
</evidence>
<evidence type="ECO:0000256" key="3">
    <source>
        <dbReference type="HAMAP-Rule" id="MF_00743"/>
    </source>
</evidence>
<dbReference type="Pfam" id="PF10415">
    <property type="entry name" value="FumaraseC_C"/>
    <property type="match status" value="1"/>
</dbReference>
<dbReference type="Gene3D" id="1.10.40.30">
    <property type="entry name" value="Fumarase/aspartase (C-terminal domain)"/>
    <property type="match status" value="1"/>
</dbReference>
<feature type="binding site" evidence="3">
    <location>
        <position position="321"/>
    </location>
    <ligand>
        <name>substrate</name>
    </ligand>
</feature>
<organism evidence="6 7">
    <name type="scientific">Acidiluteibacter ferrifornacis</name>
    <dbReference type="NCBI Taxonomy" id="2692424"/>
    <lineage>
        <taxon>Bacteria</taxon>
        <taxon>Pseudomonadati</taxon>
        <taxon>Bacteroidota</taxon>
        <taxon>Flavobacteriia</taxon>
        <taxon>Flavobacteriales</taxon>
        <taxon>Cryomorphaceae</taxon>
        <taxon>Acidiluteibacter</taxon>
    </lineage>
</organism>
<protein>
    <recommendedName>
        <fullName evidence="3">Fumarate hydratase class II</fullName>
        <shortName evidence="3">Fumarase C</shortName>
        <ecNumber evidence="3">4.2.1.2</ecNumber>
    </recommendedName>
    <alternativeName>
        <fullName evidence="3">Aerobic fumarase</fullName>
    </alternativeName>
    <alternativeName>
        <fullName evidence="3">Iron-independent fumarase</fullName>
    </alternativeName>
</protein>
<comment type="subcellular location">
    <subcellularLocation>
        <location evidence="3">Cytoplasm</location>
    </subcellularLocation>
</comment>
<feature type="binding site" evidence="3">
    <location>
        <begin position="99"/>
        <end position="101"/>
    </location>
    <ligand>
        <name>substrate</name>
    </ligand>
</feature>
<dbReference type="InterPro" id="IPR005677">
    <property type="entry name" value="Fum_hydII"/>
</dbReference>
<reference evidence="6 7" key="1">
    <citation type="submission" date="2019-12" db="EMBL/GenBank/DDBJ databases">
        <authorList>
            <person name="Zhao J."/>
        </authorList>
    </citation>
    <scope>NUCLEOTIDE SEQUENCE [LARGE SCALE GENOMIC DNA]</scope>
    <source>
        <strain evidence="6 7">S-15</strain>
    </source>
</reference>
<dbReference type="PANTHER" id="PTHR11444">
    <property type="entry name" value="ASPARTATEAMMONIA/ARGININOSUCCINATE/ADENYLOSUCCINATE LYASE"/>
    <property type="match status" value="1"/>
</dbReference>
<comment type="subunit">
    <text evidence="3">Homotetramer.</text>
</comment>
<dbReference type="SUPFAM" id="SSF48557">
    <property type="entry name" value="L-aspartase-like"/>
    <property type="match status" value="1"/>
</dbReference>
<dbReference type="CDD" id="cd01362">
    <property type="entry name" value="Fumarase_classII"/>
    <property type="match status" value="1"/>
</dbReference>
<dbReference type="AlphaFoldDB" id="A0A6N9NFP9"/>
<evidence type="ECO:0000313" key="7">
    <source>
        <dbReference type="Proteomes" id="UP000470771"/>
    </source>
</evidence>
<feature type="site" description="Important for catalytic activity" evidence="3">
    <location>
        <position position="333"/>
    </location>
</feature>
<dbReference type="Gene3D" id="1.20.200.10">
    <property type="entry name" value="Fumarase/aspartase (Central domain)"/>
    <property type="match status" value="1"/>
</dbReference>
<keyword evidence="3" id="KW-0963">Cytoplasm</keyword>
<dbReference type="RefSeq" id="WP_160631103.1">
    <property type="nucleotide sequence ID" value="NZ_WWNE01000003.1"/>
</dbReference>
<dbReference type="InterPro" id="IPR022761">
    <property type="entry name" value="Fumarate_lyase_N"/>
</dbReference>
<gene>
    <name evidence="3 6" type="primary">fumC</name>
    <name evidence="6" type="ORF">GQN54_01100</name>
</gene>
<feature type="domain" description="Fumarase C C-terminal" evidence="5">
    <location>
        <begin position="410"/>
        <end position="462"/>
    </location>
</feature>
<dbReference type="PANTHER" id="PTHR11444:SF1">
    <property type="entry name" value="FUMARATE HYDRATASE, MITOCHONDRIAL"/>
    <property type="match status" value="1"/>
</dbReference>
<dbReference type="PROSITE" id="PS00163">
    <property type="entry name" value="FUMARATE_LYASES"/>
    <property type="match status" value="1"/>
</dbReference>
<dbReference type="Pfam" id="PF00206">
    <property type="entry name" value="Lyase_1"/>
    <property type="match status" value="1"/>
</dbReference>
<feature type="binding site" evidence="3">
    <location>
        <begin position="326"/>
        <end position="328"/>
    </location>
    <ligand>
        <name>substrate</name>
    </ligand>
</feature>
<dbReference type="NCBIfam" id="TIGR00979">
    <property type="entry name" value="fumC_II"/>
    <property type="match status" value="1"/>
</dbReference>
<dbReference type="GO" id="GO:0006106">
    <property type="term" value="P:fumarate metabolic process"/>
    <property type="evidence" value="ECO:0007669"/>
    <property type="project" value="InterPro"/>
</dbReference>
<dbReference type="Proteomes" id="UP000470771">
    <property type="component" value="Unassembled WGS sequence"/>
</dbReference>
<dbReference type="EC" id="4.2.1.2" evidence="3"/>
<dbReference type="InterPro" id="IPR024083">
    <property type="entry name" value="Fumarase/histidase_N"/>
</dbReference>
<dbReference type="NCBIfam" id="NF008909">
    <property type="entry name" value="PRK12273.1"/>
    <property type="match status" value="1"/>
</dbReference>
<evidence type="ECO:0000259" key="5">
    <source>
        <dbReference type="Pfam" id="PF10415"/>
    </source>
</evidence>
<evidence type="ECO:0000256" key="1">
    <source>
        <dbReference type="ARBA" id="ARBA00009084"/>
    </source>
</evidence>
<evidence type="ECO:0000313" key="6">
    <source>
        <dbReference type="EMBL" id="NBG64693.1"/>
    </source>
</evidence>
<dbReference type="Gene3D" id="1.10.275.10">
    <property type="entry name" value="Fumarase/aspartase (N-terminal domain)"/>
    <property type="match status" value="1"/>
</dbReference>